<reference evidence="2 3" key="1">
    <citation type="submission" date="2019-02" db="EMBL/GenBank/DDBJ databases">
        <title>Deep-cultivation of Planctomycetes and their phenomic and genomic characterization uncovers novel biology.</title>
        <authorList>
            <person name="Wiegand S."/>
            <person name="Jogler M."/>
            <person name="Boedeker C."/>
            <person name="Pinto D."/>
            <person name="Vollmers J."/>
            <person name="Rivas-Marin E."/>
            <person name="Kohn T."/>
            <person name="Peeters S.H."/>
            <person name="Heuer A."/>
            <person name="Rast P."/>
            <person name="Oberbeckmann S."/>
            <person name="Bunk B."/>
            <person name="Jeske O."/>
            <person name="Meyerdierks A."/>
            <person name="Storesund J.E."/>
            <person name="Kallscheuer N."/>
            <person name="Luecker S."/>
            <person name="Lage O.M."/>
            <person name="Pohl T."/>
            <person name="Merkel B.J."/>
            <person name="Hornburger P."/>
            <person name="Mueller R.-W."/>
            <person name="Bruemmer F."/>
            <person name="Labrenz M."/>
            <person name="Spormann A.M."/>
            <person name="Op den Camp H."/>
            <person name="Overmann J."/>
            <person name="Amann R."/>
            <person name="Jetten M.S.M."/>
            <person name="Mascher T."/>
            <person name="Medema M.H."/>
            <person name="Devos D.P."/>
            <person name="Kaster A.-K."/>
            <person name="Ovreas L."/>
            <person name="Rohde M."/>
            <person name="Galperin M.Y."/>
            <person name="Jogler C."/>
        </authorList>
    </citation>
    <scope>NUCLEOTIDE SEQUENCE [LARGE SCALE GENOMIC DNA]</scope>
    <source>
        <strain evidence="2 3">ETA_A8</strain>
    </source>
</reference>
<keyword evidence="3" id="KW-1185">Reference proteome</keyword>
<protein>
    <submittedName>
        <fullName evidence="2">Uncharacterized protein</fullName>
    </submittedName>
</protein>
<dbReference type="RefSeq" id="WP_202921309.1">
    <property type="nucleotide sequence ID" value="NZ_CP036274.1"/>
</dbReference>
<proteinExistence type="predicted"/>
<dbReference type="AlphaFoldDB" id="A0A517YK87"/>
<dbReference type="KEGG" id="aagg:ETAA8_57850"/>
<dbReference type="EMBL" id="CP036274">
    <property type="protein sequence ID" value="QDU30639.1"/>
    <property type="molecule type" value="Genomic_DNA"/>
</dbReference>
<feature type="region of interest" description="Disordered" evidence="1">
    <location>
        <begin position="30"/>
        <end position="57"/>
    </location>
</feature>
<gene>
    <name evidence="2" type="ORF">ETAA8_57850</name>
</gene>
<evidence type="ECO:0000256" key="1">
    <source>
        <dbReference type="SAM" id="MobiDB-lite"/>
    </source>
</evidence>
<sequence>MLHEEVFQRLAVKHPEAVVVRATLEHALPPSLVNPPMPTNARDPRQNAPGVTQGRFC</sequence>
<dbReference type="Proteomes" id="UP000315017">
    <property type="component" value="Chromosome"/>
</dbReference>
<organism evidence="2 3">
    <name type="scientific">Anatilimnocola aggregata</name>
    <dbReference type="NCBI Taxonomy" id="2528021"/>
    <lineage>
        <taxon>Bacteria</taxon>
        <taxon>Pseudomonadati</taxon>
        <taxon>Planctomycetota</taxon>
        <taxon>Planctomycetia</taxon>
        <taxon>Pirellulales</taxon>
        <taxon>Pirellulaceae</taxon>
        <taxon>Anatilimnocola</taxon>
    </lineage>
</organism>
<accession>A0A517YK87</accession>
<evidence type="ECO:0000313" key="3">
    <source>
        <dbReference type="Proteomes" id="UP000315017"/>
    </source>
</evidence>
<name>A0A517YK87_9BACT</name>
<evidence type="ECO:0000313" key="2">
    <source>
        <dbReference type="EMBL" id="QDU30639.1"/>
    </source>
</evidence>